<organism evidence="1">
    <name type="scientific">Aegilops tauschii</name>
    <name type="common">Tausch's goatgrass</name>
    <name type="synonym">Aegilops squarrosa</name>
    <dbReference type="NCBI Taxonomy" id="37682"/>
    <lineage>
        <taxon>Eukaryota</taxon>
        <taxon>Viridiplantae</taxon>
        <taxon>Streptophyta</taxon>
        <taxon>Embryophyta</taxon>
        <taxon>Tracheophyta</taxon>
        <taxon>Spermatophyta</taxon>
        <taxon>Magnoliopsida</taxon>
        <taxon>Liliopsida</taxon>
        <taxon>Poales</taxon>
        <taxon>Poaceae</taxon>
        <taxon>BOP clade</taxon>
        <taxon>Pooideae</taxon>
        <taxon>Triticodae</taxon>
        <taxon>Triticeae</taxon>
        <taxon>Triticinae</taxon>
        <taxon>Aegilops</taxon>
    </lineage>
</organism>
<proteinExistence type="predicted"/>
<reference evidence="1" key="1">
    <citation type="submission" date="2015-06" db="UniProtKB">
        <authorList>
            <consortium name="EnsemblPlants"/>
        </authorList>
    </citation>
    <scope>IDENTIFICATION</scope>
</reference>
<dbReference type="AlphaFoldDB" id="R7WEL9"/>
<name>R7WEL9_AEGTA</name>
<dbReference type="EnsemblPlants" id="EMT18054">
    <property type="protein sequence ID" value="EMT18054"/>
    <property type="gene ID" value="F775_15138"/>
</dbReference>
<protein>
    <submittedName>
        <fullName evidence="1">Uncharacterized protein</fullName>
    </submittedName>
</protein>
<sequence length="114" mass="11875">MATVAGGSSVRRRWDVTGGSGDVRPGSWGGGPGRWWQIRDSDEHAGSLSVALAAWRGGVAALLPGSSGSTHRQWPVCQGSHGGSAVVDGRRIWVARSGALKAVWMVHKLSVGFS</sequence>
<accession>R7WEL9</accession>
<evidence type="ECO:0000313" key="1">
    <source>
        <dbReference type="EnsemblPlants" id="EMT18054"/>
    </source>
</evidence>